<evidence type="ECO:0000313" key="2">
    <source>
        <dbReference type="Proteomes" id="UP001234297"/>
    </source>
</evidence>
<accession>A0ACC2MVW3</accession>
<reference evidence="1 2" key="1">
    <citation type="journal article" date="2022" name="Hortic Res">
        <title>A haplotype resolved chromosomal level avocado genome allows analysis of novel avocado genes.</title>
        <authorList>
            <person name="Nath O."/>
            <person name="Fletcher S.J."/>
            <person name="Hayward A."/>
            <person name="Shaw L.M."/>
            <person name="Masouleh A.K."/>
            <person name="Furtado A."/>
            <person name="Henry R.J."/>
            <person name="Mitter N."/>
        </authorList>
    </citation>
    <scope>NUCLEOTIDE SEQUENCE [LARGE SCALE GENOMIC DNA]</scope>
    <source>
        <strain evidence="2">cv. Hass</strain>
    </source>
</reference>
<protein>
    <submittedName>
        <fullName evidence="1">Uncharacterized protein</fullName>
    </submittedName>
</protein>
<sequence length="103" mass="11286">MTASLTITFDENKYQLMLQEKQNKHTHKHPASCLSVISLGNFQNIGSTSTPRTIVFGSLGPFPLPVEKTTPAKKQKTAPERVTAMIPRAISKKLEARGTPAKP</sequence>
<evidence type="ECO:0000313" key="1">
    <source>
        <dbReference type="EMBL" id="KAJ8649067.1"/>
    </source>
</evidence>
<gene>
    <name evidence="1" type="ORF">MRB53_002090</name>
</gene>
<dbReference type="Proteomes" id="UP001234297">
    <property type="component" value="Chromosome 1"/>
</dbReference>
<dbReference type="EMBL" id="CM056809">
    <property type="protein sequence ID" value="KAJ8649067.1"/>
    <property type="molecule type" value="Genomic_DNA"/>
</dbReference>
<keyword evidence="2" id="KW-1185">Reference proteome</keyword>
<comment type="caution">
    <text evidence="1">The sequence shown here is derived from an EMBL/GenBank/DDBJ whole genome shotgun (WGS) entry which is preliminary data.</text>
</comment>
<organism evidence="1 2">
    <name type="scientific">Persea americana</name>
    <name type="common">Avocado</name>
    <dbReference type="NCBI Taxonomy" id="3435"/>
    <lineage>
        <taxon>Eukaryota</taxon>
        <taxon>Viridiplantae</taxon>
        <taxon>Streptophyta</taxon>
        <taxon>Embryophyta</taxon>
        <taxon>Tracheophyta</taxon>
        <taxon>Spermatophyta</taxon>
        <taxon>Magnoliopsida</taxon>
        <taxon>Magnoliidae</taxon>
        <taxon>Laurales</taxon>
        <taxon>Lauraceae</taxon>
        <taxon>Persea</taxon>
    </lineage>
</organism>
<name>A0ACC2MVW3_PERAE</name>
<proteinExistence type="predicted"/>